<dbReference type="AlphaFoldDB" id="A0A9N7NNT0"/>
<comment type="caution">
    <text evidence="1">The sequence shown here is derived from an EMBL/GenBank/DDBJ whole genome shotgun (WGS) entry which is preliminary data.</text>
</comment>
<accession>A0A9N7NNT0</accession>
<name>A0A9N7NNT0_STRHE</name>
<sequence length="110" mass="11555">GGPIKRTQPSSLGSNCRAATGTMGARLPATAAHIDGDWKHLILTSHIFPLTMGENFDMLQRVGVAMDAASLRTPTTTTMVALPGRRSKPYAISATRTTEARGRSCSGTGI</sequence>
<evidence type="ECO:0000313" key="2">
    <source>
        <dbReference type="Proteomes" id="UP001153555"/>
    </source>
</evidence>
<feature type="non-terminal residue" evidence="1">
    <location>
        <position position="1"/>
    </location>
</feature>
<protein>
    <submittedName>
        <fullName evidence="1">Uncharacterized protein</fullName>
    </submittedName>
</protein>
<dbReference type="EMBL" id="CACSLK010027834">
    <property type="protein sequence ID" value="CAA0832544.1"/>
    <property type="molecule type" value="Genomic_DNA"/>
</dbReference>
<proteinExistence type="predicted"/>
<reference evidence="1" key="1">
    <citation type="submission" date="2019-12" db="EMBL/GenBank/DDBJ databases">
        <authorList>
            <person name="Scholes J."/>
        </authorList>
    </citation>
    <scope>NUCLEOTIDE SEQUENCE</scope>
</reference>
<organism evidence="1 2">
    <name type="scientific">Striga hermonthica</name>
    <name type="common">Purple witchweed</name>
    <name type="synonym">Buchnera hermonthica</name>
    <dbReference type="NCBI Taxonomy" id="68872"/>
    <lineage>
        <taxon>Eukaryota</taxon>
        <taxon>Viridiplantae</taxon>
        <taxon>Streptophyta</taxon>
        <taxon>Embryophyta</taxon>
        <taxon>Tracheophyta</taxon>
        <taxon>Spermatophyta</taxon>
        <taxon>Magnoliopsida</taxon>
        <taxon>eudicotyledons</taxon>
        <taxon>Gunneridae</taxon>
        <taxon>Pentapetalae</taxon>
        <taxon>asterids</taxon>
        <taxon>lamiids</taxon>
        <taxon>Lamiales</taxon>
        <taxon>Orobanchaceae</taxon>
        <taxon>Buchnereae</taxon>
        <taxon>Striga</taxon>
    </lineage>
</organism>
<keyword evidence="2" id="KW-1185">Reference proteome</keyword>
<dbReference type="Proteomes" id="UP001153555">
    <property type="component" value="Unassembled WGS sequence"/>
</dbReference>
<evidence type="ECO:0000313" key="1">
    <source>
        <dbReference type="EMBL" id="CAA0832544.1"/>
    </source>
</evidence>
<gene>
    <name evidence="1" type="ORF">SHERM_27819</name>
</gene>